<accession>A0A101SJS0</accession>
<dbReference type="InterPro" id="IPR000873">
    <property type="entry name" value="AMP-dep_synth/lig_dom"/>
</dbReference>
<dbReference type="EMBL" id="LMWW01000090">
    <property type="protein sequence ID" value="KUN75124.1"/>
    <property type="molecule type" value="Genomic_DNA"/>
</dbReference>
<dbReference type="PANTHER" id="PTHR43201">
    <property type="entry name" value="ACYL-COA SYNTHETASE"/>
    <property type="match status" value="1"/>
</dbReference>
<evidence type="ECO:0000259" key="2">
    <source>
        <dbReference type="Pfam" id="PF00501"/>
    </source>
</evidence>
<dbReference type="InterPro" id="IPR025110">
    <property type="entry name" value="AMP-bd_C"/>
</dbReference>
<name>A0A101SJS0_9ACTN</name>
<dbReference type="CDD" id="cd04433">
    <property type="entry name" value="AFD_class_I"/>
    <property type="match status" value="1"/>
</dbReference>
<feature type="region of interest" description="Disordered" evidence="1">
    <location>
        <begin position="481"/>
        <end position="504"/>
    </location>
</feature>
<dbReference type="Proteomes" id="UP000052982">
    <property type="component" value="Unassembled WGS sequence"/>
</dbReference>
<dbReference type="GO" id="GO:0006631">
    <property type="term" value="P:fatty acid metabolic process"/>
    <property type="evidence" value="ECO:0007669"/>
    <property type="project" value="TreeGrafter"/>
</dbReference>
<dbReference type="SUPFAM" id="SSF56801">
    <property type="entry name" value="Acetyl-CoA synthetase-like"/>
    <property type="match status" value="1"/>
</dbReference>
<reference evidence="4 5" key="1">
    <citation type="submission" date="2015-10" db="EMBL/GenBank/DDBJ databases">
        <title>Draft genome sequence of Streptomyces griseoruber DSM 40281, type strain for the species Streptomyces griseoruber.</title>
        <authorList>
            <person name="Ruckert C."/>
            <person name="Winkler A."/>
            <person name="Kalinowski J."/>
            <person name="Kampfer P."/>
            <person name="Glaeser S."/>
        </authorList>
    </citation>
    <scope>NUCLEOTIDE SEQUENCE [LARGE SCALE GENOMIC DNA]</scope>
    <source>
        <strain evidence="4 5">DSM 40281</strain>
    </source>
</reference>
<dbReference type="Pfam" id="PF13193">
    <property type="entry name" value="AMP-binding_C"/>
    <property type="match status" value="1"/>
</dbReference>
<keyword evidence="5" id="KW-1185">Reference proteome</keyword>
<dbReference type="AlphaFoldDB" id="A0A101SJS0"/>
<evidence type="ECO:0000313" key="4">
    <source>
        <dbReference type="EMBL" id="KUN75124.1"/>
    </source>
</evidence>
<evidence type="ECO:0000259" key="3">
    <source>
        <dbReference type="Pfam" id="PF13193"/>
    </source>
</evidence>
<dbReference type="Gene3D" id="3.40.50.12780">
    <property type="entry name" value="N-terminal domain of ligase-like"/>
    <property type="match status" value="1"/>
</dbReference>
<comment type="caution">
    <text evidence="4">The sequence shown here is derived from an EMBL/GenBank/DDBJ whole genome shotgun (WGS) entry which is preliminary data.</text>
</comment>
<feature type="domain" description="AMP-dependent synthetase/ligase" evidence="2">
    <location>
        <begin position="13"/>
        <end position="363"/>
    </location>
</feature>
<dbReference type="STRING" id="1943.AQJ64_43605"/>
<dbReference type="RefSeq" id="WP_055633119.1">
    <property type="nucleotide sequence ID" value="NZ_KQ948795.1"/>
</dbReference>
<feature type="region of interest" description="Disordered" evidence="1">
    <location>
        <begin position="122"/>
        <end position="148"/>
    </location>
</feature>
<organism evidence="4 5">
    <name type="scientific">Streptomyces griseoruber</name>
    <dbReference type="NCBI Taxonomy" id="1943"/>
    <lineage>
        <taxon>Bacteria</taxon>
        <taxon>Bacillati</taxon>
        <taxon>Actinomycetota</taxon>
        <taxon>Actinomycetes</taxon>
        <taxon>Kitasatosporales</taxon>
        <taxon>Streptomycetaceae</taxon>
        <taxon>Streptomyces</taxon>
    </lineage>
</organism>
<dbReference type="InterPro" id="IPR045851">
    <property type="entry name" value="AMP-bd_C_sf"/>
</dbReference>
<dbReference type="PANTHER" id="PTHR43201:SF32">
    <property type="entry name" value="2-SUCCINYLBENZOATE--COA LIGASE, CHLOROPLASTIC_PEROXISOMAL"/>
    <property type="match status" value="1"/>
</dbReference>
<evidence type="ECO:0008006" key="6">
    <source>
        <dbReference type="Google" id="ProtNLM"/>
    </source>
</evidence>
<dbReference type="Gene3D" id="3.30.300.30">
    <property type="match status" value="1"/>
</dbReference>
<feature type="domain" description="AMP-binding enzyme C-terminal" evidence="3">
    <location>
        <begin position="412"/>
        <end position="484"/>
    </location>
</feature>
<sequence length="504" mass="52543">MTAARTELLSLLRERAARLGDTPLISDESGSTGAGELVERVDAKARALRAAGAGPGVLVGTLGGPAAEFVSEVFAILATGAVAVPLSRRLTPWELGRLGERCPLDLLWTPLESPSALPFPAGDCGARRLTSHREPSRRPPGPAETARRPAFEAAATAQLTSGTTGHPRVALRSAAALLAEVENYRAALALGPDSRLLCPVPLQHAYGFGLCALAAPLAGAHVRCTAPDRPRLLLREIADDGVTLFVGVPPLLRLLARSARSLPPKGRPVGFLSAGMALDAHTAELVAARLGGHVGQVYGTTETGPICVTRPAPWRPEVTGPGAPLPGVEVRLSPVPDTGDDAGKATGTGRLVTVVSRSAMLGYAERDTVDTTPLRGGFTTGDLARWEEGRLVLTGRLSTCINVAGVKIGPEEIEAVLLAFPEVVSCLVSGADDPVLGQRIVATVTPGTVDLAKLERFCRERLSPSWVPHAFASVAHLPTTETGKVIRPRTGPPGQPGRPDSEDK</sequence>
<evidence type="ECO:0000313" key="5">
    <source>
        <dbReference type="Proteomes" id="UP000052982"/>
    </source>
</evidence>
<dbReference type="OrthoDB" id="3802565at2"/>
<dbReference type="InterPro" id="IPR042099">
    <property type="entry name" value="ANL_N_sf"/>
</dbReference>
<protein>
    <recommendedName>
        <fullName evidence="6">Long-chain fatty acid--CoA ligase</fullName>
    </recommendedName>
</protein>
<gene>
    <name evidence="4" type="ORF">AQJ64_43605</name>
</gene>
<proteinExistence type="predicted"/>
<dbReference type="Pfam" id="PF00501">
    <property type="entry name" value="AMP-binding"/>
    <property type="match status" value="1"/>
</dbReference>
<dbReference type="GO" id="GO:0031956">
    <property type="term" value="F:medium-chain fatty acid-CoA ligase activity"/>
    <property type="evidence" value="ECO:0007669"/>
    <property type="project" value="TreeGrafter"/>
</dbReference>
<evidence type="ECO:0000256" key="1">
    <source>
        <dbReference type="SAM" id="MobiDB-lite"/>
    </source>
</evidence>